<gene>
    <name evidence="3" type="ORF">SE17_15515</name>
</gene>
<evidence type="ECO:0000256" key="1">
    <source>
        <dbReference type="SAM" id="MobiDB-lite"/>
    </source>
</evidence>
<reference evidence="3 4" key="1">
    <citation type="submission" date="2015-09" db="EMBL/GenBank/DDBJ databases">
        <title>Draft genome sequence of Kouleothrix aurantiaca JCM 19913.</title>
        <authorList>
            <person name="Hemp J."/>
        </authorList>
    </citation>
    <scope>NUCLEOTIDE SEQUENCE [LARGE SCALE GENOMIC DNA]</scope>
    <source>
        <strain evidence="3 4">COM-B</strain>
    </source>
</reference>
<proteinExistence type="predicted"/>
<feature type="compositionally biased region" description="Low complexity" evidence="1">
    <location>
        <begin position="66"/>
        <end position="75"/>
    </location>
</feature>
<protein>
    <recommendedName>
        <fullName evidence="5">DUF1795 domain-containing protein</fullName>
    </recommendedName>
</protein>
<organism evidence="3 4">
    <name type="scientific">Kouleothrix aurantiaca</name>
    <dbReference type="NCBI Taxonomy" id="186479"/>
    <lineage>
        <taxon>Bacteria</taxon>
        <taxon>Bacillati</taxon>
        <taxon>Chloroflexota</taxon>
        <taxon>Chloroflexia</taxon>
        <taxon>Chloroflexales</taxon>
        <taxon>Roseiflexineae</taxon>
        <taxon>Roseiflexaceae</taxon>
        <taxon>Kouleothrix</taxon>
    </lineage>
</organism>
<comment type="caution">
    <text evidence="3">The sequence shown here is derived from an EMBL/GenBank/DDBJ whole genome shotgun (WGS) entry which is preliminary data.</text>
</comment>
<dbReference type="PROSITE" id="PS51257">
    <property type="entry name" value="PROKAR_LIPOPROTEIN"/>
    <property type="match status" value="1"/>
</dbReference>
<feature type="compositionally biased region" description="Low complexity" evidence="1">
    <location>
        <begin position="28"/>
        <end position="44"/>
    </location>
</feature>
<keyword evidence="2" id="KW-0732">Signal</keyword>
<evidence type="ECO:0000313" key="4">
    <source>
        <dbReference type="Proteomes" id="UP000050509"/>
    </source>
</evidence>
<dbReference type="Proteomes" id="UP000050509">
    <property type="component" value="Unassembled WGS sequence"/>
</dbReference>
<dbReference type="PATRIC" id="fig|186479.3.peg.8953"/>
<feature type="region of interest" description="Disordered" evidence="1">
    <location>
        <begin position="28"/>
        <end position="78"/>
    </location>
</feature>
<accession>A0A0P9DA07</accession>
<feature type="signal peptide" evidence="2">
    <location>
        <begin position="1"/>
        <end position="28"/>
    </location>
</feature>
<evidence type="ECO:0000256" key="2">
    <source>
        <dbReference type="SAM" id="SignalP"/>
    </source>
</evidence>
<sequence>MVAFRRFTFFFAALAVLSLLAACGGAPAAAEPTAAPAPTAKPTSTPRPTPKPKSTAEPTEEPTAEPEPTAAPSSTNLVDVGIGNLKPYTDAEKLFTIDVPADWKIKDNSKPGEAIVQWTDPAENAFMQVDIFESDKQDSAALAEMLKSYLDKTFGEQPDFSQDAAKESGPSQLIVWSYTGKGTNNIEAKLLGNSFIKQVGNKISLFTIVVPDEQFDRLESDLNNVLGSYEINDSVALNADTANTEVTINDLAPYSYKTGLFSIDVPSHWQETDNSKPGEAIVMWSDPSGRATIVADIFGKKEEQTQDQLVEFLKKFLTQTFGSEQDFTIEDPKPQSDGSVLLVWTYTDSTFKVKALGNSFIEQRGDKVSILSTVVPDEQFDQLLPKTNEVLGSYKIDATADLP</sequence>
<evidence type="ECO:0008006" key="5">
    <source>
        <dbReference type="Google" id="ProtNLM"/>
    </source>
</evidence>
<dbReference type="Gene3D" id="3.40.1000.10">
    <property type="entry name" value="Mog1/PsbP, alpha/beta/alpha sandwich"/>
    <property type="match status" value="2"/>
</dbReference>
<keyword evidence="4" id="KW-1185">Reference proteome</keyword>
<evidence type="ECO:0000313" key="3">
    <source>
        <dbReference type="EMBL" id="KPV52434.1"/>
    </source>
</evidence>
<dbReference type="AlphaFoldDB" id="A0A0P9DA07"/>
<dbReference type="EMBL" id="LJCR01000545">
    <property type="protein sequence ID" value="KPV52434.1"/>
    <property type="molecule type" value="Genomic_DNA"/>
</dbReference>
<feature type="chain" id="PRO_5006156169" description="DUF1795 domain-containing protein" evidence="2">
    <location>
        <begin position="29"/>
        <end position="403"/>
    </location>
</feature>
<name>A0A0P9DA07_9CHLR</name>